<dbReference type="NCBIfam" id="NF006077">
    <property type="entry name" value="PRK08223.1"/>
    <property type="match status" value="1"/>
</dbReference>
<dbReference type="GO" id="GO:0061504">
    <property type="term" value="P:cyclic threonylcarbamoyladenosine biosynthetic process"/>
    <property type="evidence" value="ECO:0007669"/>
    <property type="project" value="TreeGrafter"/>
</dbReference>
<evidence type="ECO:0000313" key="3">
    <source>
        <dbReference type="Proteomes" id="UP000568664"/>
    </source>
</evidence>
<keyword evidence="2" id="KW-0548">Nucleotidyltransferase</keyword>
<dbReference type="Gene3D" id="3.40.50.720">
    <property type="entry name" value="NAD(P)-binding Rossmann-like Domain"/>
    <property type="match status" value="1"/>
</dbReference>
<feature type="domain" description="THIF-type NAD/FAD binding fold" evidence="1">
    <location>
        <begin position="11"/>
        <end position="260"/>
    </location>
</feature>
<dbReference type="GO" id="GO:0008641">
    <property type="term" value="F:ubiquitin-like modifier activating enzyme activity"/>
    <property type="evidence" value="ECO:0007669"/>
    <property type="project" value="InterPro"/>
</dbReference>
<dbReference type="SUPFAM" id="SSF69572">
    <property type="entry name" value="Activating enzymes of the ubiquitin-like proteins"/>
    <property type="match status" value="1"/>
</dbReference>
<dbReference type="InterPro" id="IPR035985">
    <property type="entry name" value="Ubiquitin-activating_enz"/>
</dbReference>
<evidence type="ECO:0000259" key="1">
    <source>
        <dbReference type="Pfam" id="PF00899"/>
    </source>
</evidence>
<dbReference type="RefSeq" id="WP_169073835.1">
    <property type="nucleotide sequence ID" value="NZ_JABBXH010000001.1"/>
</dbReference>
<dbReference type="PANTHER" id="PTHR43267:SF1">
    <property type="entry name" value="TRNA THREONYLCARBAMOYLADENOSINE DEHYDRATASE"/>
    <property type="match status" value="1"/>
</dbReference>
<name>A0A7Y0L9Q0_9GAMM</name>
<gene>
    <name evidence="2" type="ORF">HII17_03085</name>
</gene>
<keyword evidence="2" id="KW-0808">Transferase</keyword>
<protein>
    <submittedName>
        <fullName evidence="2">ThiF family adenylyltransferase</fullName>
    </submittedName>
</protein>
<reference evidence="2 3" key="1">
    <citation type="submission" date="2020-04" db="EMBL/GenBank/DDBJ databases">
        <title>Thalassotalea sp. M1531, isolated from the surface of marine red alga.</title>
        <authorList>
            <person name="Pang L."/>
            <person name="Lu D.-C."/>
        </authorList>
    </citation>
    <scope>NUCLEOTIDE SEQUENCE [LARGE SCALE GENOMIC DNA]</scope>
    <source>
        <strain evidence="2 3">M1531</strain>
    </source>
</reference>
<dbReference type="GO" id="GO:0016779">
    <property type="term" value="F:nucleotidyltransferase activity"/>
    <property type="evidence" value="ECO:0007669"/>
    <property type="project" value="UniProtKB-KW"/>
</dbReference>
<dbReference type="Proteomes" id="UP000568664">
    <property type="component" value="Unassembled WGS sequence"/>
</dbReference>
<keyword evidence="3" id="KW-1185">Reference proteome</keyword>
<organism evidence="2 3">
    <name type="scientific">Thalassotalea algicola</name>
    <dbReference type="NCBI Taxonomy" id="2716224"/>
    <lineage>
        <taxon>Bacteria</taxon>
        <taxon>Pseudomonadati</taxon>
        <taxon>Pseudomonadota</taxon>
        <taxon>Gammaproteobacteria</taxon>
        <taxon>Alteromonadales</taxon>
        <taxon>Colwelliaceae</taxon>
        <taxon>Thalassotalea</taxon>
    </lineage>
</organism>
<sequence>MSQAFDYDVAYSRNIGWVTEEEQQTLKSKRIAIAGMGGVGGEHLLTLIRLGITKFNLSDFDEFGCENTNRQAGANIHTYDRKKLDTMVEMALSINPELEINTFPDGIDENNTAEFLKDVDCYVDSLDFFALEARKRVFSLCEAKRIPATTAAPIGMGTAFLNFLPDGMTFEEYFRFEGYSENEQYLKFFLGLTPAALQQAYLVDPSRLDLANKKGPSTIIGCKLAAGVAASNVAKILLNRGQVITIPWGMHFDAYTNQFKKTWRPGGGNNFFQKLAFKIAKNKMGI</sequence>
<dbReference type="AlphaFoldDB" id="A0A7Y0L9Q0"/>
<accession>A0A7Y0L9Q0</accession>
<dbReference type="InterPro" id="IPR000594">
    <property type="entry name" value="ThiF_NAD_FAD-bd"/>
</dbReference>
<dbReference type="CDD" id="cd01483">
    <property type="entry name" value="E1_enzyme_family"/>
    <property type="match status" value="1"/>
</dbReference>
<dbReference type="EMBL" id="JABBXH010000001">
    <property type="protein sequence ID" value="NMP30538.1"/>
    <property type="molecule type" value="Genomic_DNA"/>
</dbReference>
<dbReference type="Pfam" id="PF00899">
    <property type="entry name" value="ThiF"/>
    <property type="match status" value="1"/>
</dbReference>
<comment type="caution">
    <text evidence="2">The sequence shown here is derived from an EMBL/GenBank/DDBJ whole genome shotgun (WGS) entry which is preliminary data.</text>
</comment>
<dbReference type="PANTHER" id="PTHR43267">
    <property type="entry name" value="TRNA THREONYLCARBAMOYLADENOSINE DEHYDRATASE"/>
    <property type="match status" value="1"/>
</dbReference>
<dbReference type="GO" id="GO:0061503">
    <property type="term" value="F:tRNA threonylcarbamoyladenosine dehydratase"/>
    <property type="evidence" value="ECO:0007669"/>
    <property type="project" value="TreeGrafter"/>
</dbReference>
<dbReference type="InterPro" id="IPR045886">
    <property type="entry name" value="ThiF/MoeB/HesA"/>
</dbReference>
<evidence type="ECO:0000313" key="2">
    <source>
        <dbReference type="EMBL" id="NMP30538.1"/>
    </source>
</evidence>
<proteinExistence type="predicted"/>